<reference evidence="2 3" key="1">
    <citation type="submission" date="2013-11" db="EMBL/GenBank/DDBJ databases">
        <title>Genome sequencing of Stegodyphus mimosarum.</title>
        <authorList>
            <person name="Bechsgaard J."/>
        </authorList>
    </citation>
    <scope>NUCLEOTIDE SEQUENCE [LARGE SCALE GENOMIC DNA]</scope>
</reference>
<dbReference type="AlphaFoldDB" id="A0A087T6D3"/>
<keyword evidence="3" id="KW-1185">Reference proteome</keyword>
<feature type="signal peptide" evidence="1">
    <location>
        <begin position="1"/>
        <end position="19"/>
    </location>
</feature>
<gene>
    <name evidence="2" type="ORF">X975_07711</name>
</gene>
<dbReference type="OMA" id="GIGHYSK"/>
<name>A0A087T6D3_STEMI</name>
<organism evidence="2 3">
    <name type="scientific">Stegodyphus mimosarum</name>
    <name type="common">African social velvet spider</name>
    <dbReference type="NCBI Taxonomy" id="407821"/>
    <lineage>
        <taxon>Eukaryota</taxon>
        <taxon>Metazoa</taxon>
        <taxon>Ecdysozoa</taxon>
        <taxon>Arthropoda</taxon>
        <taxon>Chelicerata</taxon>
        <taxon>Arachnida</taxon>
        <taxon>Araneae</taxon>
        <taxon>Araneomorphae</taxon>
        <taxon>Entelegynae</taxon>
        <taxon>Eresoidea</taxon>
        <taxon>Eresidae</taxon>
        <taxon>Stegodyphus</taxon>
    </lineage>
</organism>
<accession>A0A087T6D3</accession>
<evidence type="ECO:0000313" key="2">
    <source>
        <dbReference type="EMBL" id="KFM60672.1"/>
    </source>
</evidence>
<dbReference type="EMBL" id="KK113644">
    <property type="protein sequence ID" value="KFM60672.1"/>
    <property type="molecule type" value="Genomic_DNA"/>
</dbReference>
<feature type="chain" id="PRO_5001829341" evidence="1">
    <location>
        <begin position="20"/>
        <end position="131"/>
    </location>
</feature>
<keyword evidence="1" id="KW-0732">Signal</keyword>
<proteinExistence type="predicted"/>
<feature type="non-terminal residue" evidence="2">
    <location>
        <position position="131"/>
    </location>
</feature>
<evidence type="ECO:0000256" key="1">
    <source>
        <dbReference type="SAM" id="SignalP"/>
    </source>
</evidence>
<protein>
    <submittedName>
        <fullName evidence="2">Uncharacterized protein</fullName>
    </submittedName>
</protein>
<sequence length="131" mass="14521">MKTVILAIVVVAFASIALGGVIKDYHHGLDDYGHSDLLLHGHGHIFDGHHHQVFYPVVKHVSVVKKVPVVKHVPVIKHVPVVKHVAVVKHVDVVKKVPVVKHVSVDLGHHYDDHGLNLHGHGHYSKLLSHY</sequence>
<dbReference type="Proteomes" id="UP000054359">
    <property type="component" value="Unassembled WGS sequence"/>
</dbReference>
<evidence type="ECO:0000313" key="3">
    <source>
        <dbReference type="Proteomes" id="UP000054359"/>
    </source>
</evidence>